<dbReference type="InterPro" id="IPR005119">
    <property type="entry name" value="LysR_subst-bd"/>
</dbReference>
<dbReference type="RefSeq" id="WP_188910635.1">
    <property type="nucleotide sequence ID" value="NZ_BMMF01000003.1"/>
</dbReference>
<keyword evidence="7" id="KW-1185">Reference proteome</keyword>
<accession>A0A917Q5H5</accession>
<evidence type="ECO:0000313" key="6">
    <source>
        <dbReference type="EMBL" id="GGK27094.1"/>
    </source>
</evidence>
<dbReference type="InterPro" id="IPR050176">
    <property type="entry name" value="LTTR"/>
</dbReference>
<evidence type="ECO:0000259" key="5">
    <source>
        <dbReference type="PROSITE" id="PS50931"/>
    </source>
</evidence>
<dbReference type="Pfam" id="PF03466">
    <property type="entry name" value="LysR_substrate"/>
    <property type="match status" value="1"/>
</dbReference>
<comment type="similarity">
    <text evidence="1">Belongs to the LysR transcriptional regulatory family.</text>
</comment>
<dbReference type="GO" id="GO:0003677">
    <property type="term" value="F:DNA binding"/>
    <property type="evidence" value="ECO:0007669"/>
    <property type="project" value="UniProtKB-KW"/>
</dbReference>
<dbReference type="AlphaFoldDB" id="A0A917Q5H5"/>
<dbReference type="Proteomes" id="UP000600449">
    <property type="component" value="Unassembled WGS sequence"/>
</dbReference>
<comment type="caution">
    <text evidence="6">The sequence shown here is derived from an EMBL/GenBank/DDBJ whole genome shotgun (WGS) entry which is preliminary data.</text>
</comment>
<evidence type="ECO:0000256" key="4">
    <source>
        <dbReference type="ARBA" id="ARBA00023163"/>
    </source>
</evidence>
<reference evidence="6 7" key="1">
    <citation type="journal article" date="2014" name="Int. J. Syst. Evol. Microbiol.">
        <title>Complete genome sequence of Corynebacterium casei LMG S-19264T (=DSM 44701T), isolated from a smear-ripened cheese.</title>
        <authorList>
            <consortium name="US DOE Joint Genome Institute (JGI-PGF)"/>
            <person name="Walter F."/>
            <person name="Albersmeier A."/>
            <person name="Kalinowski J."/>
            <person name="Ruckert C."/>
        </authorList>
    </citation>
    <scope>NUCLEOTIDE SEQUENCE [LARGE SCALE GENOMIC DNA]</scope>
    <source>
        <strain evidence="6 7">CGMCC 1.9161</strain>
    </source>
</reference>
<protein>
    <submittedName>
        <fullName evidence="6">LysR family transcriptional regulator</fullName>
    </submittedName>
</protein>
<name>A0A917Q5H5_9HYPH</name>
<evidence type="ECO:0000256" key="3">
    <source>
        <dbReference type="ARBA" id="ARBA00023125"/>
    </source>
</evidence>
<dbReference type="PANTHER" id="PTHR30579">
    <property type="entry name" value="TRANSCRIPTIONAL REGULATOR"/>
    <property type="match status" value="1"/>
</dbReference>
<gene>
    <name evidence="6" type="ORF">GCM10011322_11980</name>
</gene>
<dbReference type="Gene3D" id="1.10.10.10">
    <property type="entry name" value="Winged helix-like DNA-binding domain superfamily/Winged helix DNA-binding domain"/>
    <property type="match status" value="1"/>
</dbReference>
<dbReference type="EMBL" id="BMMF01000003">
    <property type="protein sequence ID" value="GGK27094.1"/>
    <property type="molecule type" value="Genomic_DNA"/>
</dbReference>
<sequence>MRRVNIDTQLLRSFVAVVETGGFARAADTLAITQPAMSQQMKRLEETLGRPLFRREGRSLVLTAQGELLLGYARRMLELNDDLYRRFVEEEPREIVNLGMPEHFSEALLPLVIAAVHERYPNVQLVVKVGRSQSLAEQVDDGRLHLALLVGEPLEGPGTTRLQVAPLAWFGAEASETDNRRTAVDENLPLVLFRAPCGIRQLAVAALERDAVPWRCVHESEDLSALRAAVRVNLGLTVLPNFQAYAGIRPLTDVAGLPPLPDIAVSLRRRPSWRPRSAQGLDALVVELWDAFRSSPAAPIPQPPAIAAPVTIAAPAAIGLAH</sequence>
<dbReference type="Gene3D" id="3.40.190.10">
    <property type="entry name" value="Periplasmic binding protein-like II"/>
    <property type="match status" value="2"/>
</dbReference>
<evidence type="ECO:0000313" key="7">
    <source>
        <dbReference type="Proteomes" id="UP000600449"/>
    </source>
</evidence>
<keyword evidence="3" id="KW-0238">DNA-binding</keyword>
<dbReference type="SUPFAM" id="SSF46785">
    <property type="entry name" value="Winged helix' DNA-binding domain"/>
    <property type="match status" value="1"/>
</dbReference>
<dbReference type="GO" id="GO:0003700">
    <property type="term" value="F:DNA-binding transcription factor activity"/>
    <property type="evidence" value="ECO:0007669"/>
    <property type="project" value="InterPro"/>
</dbReference>
<dbReference type="SUPFAM" id="SSF53850">
    <property type="entry name" value="Periplasmic binding protein-like II"/>
    <property type="match status" value="1"/>
</dbReference>
<evidence type="ECO:0000256" key="2">
    <source>
        <dbReference type="ARBA" id="ARBA00023015"/>
    </source>
</evidence>
<dbReference type="InterPro" id="IPR000847">
    <property type="entry name" value="LysR_HTH_N"/>
</dbReference>
<evidence type="ECO:0000256" key="1">
    <source>
        <dbReference type="ARBA" id="ARBA00009437"/>
    </source>
</evidence>
<keyword evidence="2" id="KW-0805">Transcription regulation</keyword>
<dbReference type="PANTHER" id="PTHR30579:SF7">
    <property type="entry name" value="HTH-TYPE TRANSCRIPTIONAL REGULATOR LRHA-RELATED"/>
    <property type="match status" value="1"/>
</dbReference>
<dbReference type="Pfam" id="PF00126">
    <property type="entry name" value="HTH_1"/>
    <property type="match status" value="1"/>
</dbReference>
<keyword evidence="4" id="KW-0804">Transcription</keyword>
<dbReference type="InterPro" id="IPR036388">
    <property type="entry name" value="WH-like_DNA-bd_sf"/>
</dbReference>
<feature type="domain" description="HTH lysR-type" evidence="5">
    <location>
        <begin position="6"/>
        <end position="63"/>
    </location>
</feature>
<organism evidence="6 7">
    <name type="scientific">Salinarimonas ramus</name>
    <dbReference type="NCBI Taxonomy" id="690164"/>
    <lineage>
        <taxon>Bacteria</taxon>
        <taxon>Pseudomonadati</taxon>
        <taxon>Pseudomonadota</taxon>
        <taxon>Alphaproteobacteria</taxon>
        <taxon>Hyphomicrobiales</taxon>
        <taxon>Salinarimonadaceae</taxon>
        <taxon>Salinarimonas</taxon>
    </lineage>
</organism>
<proteinExistence type="inferred from homology"/>
<dbReference type="InterPro" id="IPR036390">
    <property type="entry name" value="WH_DNA-bd_sf"/>
</dbReference>
<dbReference type="PROSITE" id="PS50931">
    <property type="entry name" value="HTH_LYSR"/>
    <property type="match status" value="1"/>
</dbReference>
<dbReference type="FunFam" id="1.10.10.10:FF:000001">
    <property type="entry name" value="LysR family transcriptional regulator"/>
    <property type="match status" value="1"/>
</dbReference>
<dbReference type="PRINTS" id="PR00039">
    <property type="entry name" value="HTHLYSR"/>
</dbReference>